<dbReference type="KEGG" id="hazt:108680542"/>
<evidence type="ECO:0000313" key="3">
    <source>
        <dbReference type="RefSeq" id="XP_047736863.1"/>
    </source>
</evidence>
<feature type="region of interest" description="Disordered" evidence="1">
    <location>
        <begin position="124"/>
        <end position="144"/>
    </location>
</feature>
<feature type="region of interest" description="Disordered" evidence="1">
    <location>
        <begin position="652"/>
        <end position="694"/>
    </location>
</feature>
<proteinExistence type="predicted"/>
<feature type="region of interest" description="Disordered" evidence="1">
    <location>
        <begin position="542"/>
        <end position="567"/>
    </location>
</feature>
<reference evidence="3" key="1">
    <citation type="submission" date="2025-08" db="UniProtKB">
        <authorList>
            <consortium name="RefSeq"/>
        </authorList>
    </citation>
    <scope>IDENTIFICATION</scope>
    <source>
        <tissue evidence="3">Whole organism</tissue>
    </source>
</reference>
<sequence>MDVEFNISQQHFVDKATKENLQSLEIQTMQTNLPQNPAQKLTAAATEGAYLARLFDNSYDFTNASPEKCFKRLEKGHNDSVHAVVSPNQQALGNHDDQKLNETKTSRLLNQEPKLPFSNNFDLKCPEHNDSAAAHQNPENQGLHEEVEPLKMPRETSNFDHSHSSFIDTAKKKKVCPKLQAPPQRFLPGSNGQSSDLGKTSLAAELSCPQSCKPNADANNSCDSLQFPDLGASDDGSVSASGKYLNDTVNSIPAGTEKQIISACDNTLNAKDSLLEEPTERPKRQVTFSSPSDKIANSAKNSSAIFVPHSDERQCSIDEDNRRVNYSVFNQEGSVQYSIKYPFISNENRDTNFPTYSGEIESCGSSKLHADQNISGIDNADYPEIIKSTACHSSSEPRGDVLDDIIREIFNDVDQQRDYSQKTSTFQATGKENLELPSDPICGVGGTDFPRVRFDLVSKPRNNSSADTFLSNDALSRKETTKFCEKFKPCHSFTGRNGSNPDIPPSSGYANLGSAKTAFYTTARASFKTSFCSKHGSSWPKPNIISRDSSTSSAVTPILPSDLLRPSEEPKIKKDLIDVSKKSSNLDPLHRISLTNSNENQNLKKYKLHTNSNVSTNSFRNEYEFNSLISKSSSALPLRRSDEEQQKINNNFGAISNEAKKNASIKDANAKTTQNPDPKLPNPHQSSKEAQARWRHLKEKVKRELVLFSETGAESAIRCSSQRRPILQHNVRHFQIGCCRVKADELKGKYPTMTTFFQDKLFVFEFELDRDCRGRPQESQALQLTDDDQRVSVKLLIRLTVAFESLRLFTLNRAVVECVVECSPLLQVWQHCKQRSHSSANSKELLSDAQRQFLEQLQQQLPRSPIFRAELCSAVQEKELRSQLAGRWLWFKTSLARRPLLPPSLQALPMWSLTPVSTQPKNEINSKSLSAITNDSKVRHRTNFSRYDVNVDVHSAKQIQKPGSRNADNLAGEDQLHKKMFVQFASNNACTSTPRRGKKNQDLFYASGETVNPYDKNGIPDVRESFPIDKIGNLELPDAAKLTRSDTQANPLSLTGANNRLQQLSQPNKDFSNVVSKNVEIKATLPANLNSTVKKPLFPFSNPRKTDGKIFYKNLSSTAQNSTSIPVSINFNWDKQMGVVDPAAALLRQPTEHIISIEEKSTRNYGSPLSRKSWEANSKTDSKRLLECSLGLSAAASVRGENCCLLNAGHIKRQSALVTSAFPSTKNGNDRFSSENMEPVAEFANLKPESRREINFLAHPTTLNIAKQATFSVQHGKTYYNIQTRKIKRSNGYFDFSSIITKKKSRIVGRRFQCRTHRPSMFTETSQIYCPPNENKVKGVTLLRDAFESRDFGYQSSHIETSSFPAVIRKRCRGVGVPQRASCFLINKKTNFAQQKSEIRCLKMRLHQMLQKLRRREAQIDLARMENFERCRYFYPSVLDDASDSLSAKVVNSSHAWDAEALASTRNNYIDAKNVSTTKAQLVTTVSVSEITDSTYPKKLTIGFPHPTGEIGSSTCNLKSSTRVIKNPARQCSKLVPVSDSQQATELEYFMKTNELNQEGNTTLQNSSKSTTVYASERASDAFNSISKPLSLFGNRFPLPTANLEPRNFQQMSSSSRLIPINSAMLVPASMSQEASAAQKGSIEMPNDTCSQLPHSEAPKRENLEQGPEEFFSVRETVGSDQSLPIESDAHALPETSASAKTGTHRSTQKNIPIIDTAILKSFRNKAPKNLKVSKVIVIHKEPAKLEVNYDHERVTDFCVHNQSKDILVDGERDRSEDIFVEQLSAYDLPGVNTKTAVMTIEDPDVYFNRSLKS</sequence>
<dbReference type="Proteomes" id="UP000694843">
    <property type="component" value="Unplaced"/>
</dbReference>
<feature type="compositionally biased region" description="Polar residues" evidence="1">
    <location>
        <begin position="546"/>
        <end position="555"/>
    </location>
</feature>
<evidence type="ECO:0000256" key="1">
    <source>
        <dbReference type="SAM" id="MobiDB-lite"/>
    </source>
</evidence>
<feature type="region of interest" description="Disordered" evidence="1">
    <location>
        <begin position="274"/>
        <end position="301"/>
    </location>
</feature>
<accession>A0A979FIQ3</accession>
<gene>
    <name evidence="3" type="primary">LOC108680542</name>
</gene>
<feature type="region of interest" description="Disordered" evidence="1">
    <location>
        <begin position="1632"/>
        <end position="1665"/>
    </location>
</feature>
<organism evidence="2 3">
    <name type="scientific">Hyalella azteca</name>
    <name type="common">Amphipod</name>
    <dbReference type="NCBI Taxonomy" id="294128"/>
    <lineage>
        <taxon>Eukaryota</taxon>
        <taxon>Metazoa</taxon>
        <taxon>Ecdysozoa</taxon>
        <taxon>Arthropoda</taxon>
        <taxon>Crustacea</taxon>
        <taxon>Multicrustacea</taxon>
        <taxon>Malacostraca</taxon>
        <taxon>Eumalacostraca</taxon>
        <taxon>Peracarida</taxon>
        <taxon>Amphipoda</taxon>
        <taxon>Senticaudata</taxon>
        <taxon>Talitrida</taxon>
        <taxon>Talitroidea</taxon>
        <taxon>Hyalellidae</taxon>
        <taxon>Hyalella</taxon>
    </lineage>
</organism>
<protein>
    <submittedName>
        <fullName evidence="3">Uncharacterized protein LOC108680542</fullName>
    </submittedName>
</protein>
<dbReference type="GeneID" id="108680542"/>
<dbReference type="RefSeq" id="XP_047736863.1">
    <property type="nucleotide sequence ID" value="XM_047880907.1"/>
</dbReference>
<evidence type="ECO:0000313" key="2">
    <source>
        <dbReference type="Proteomes" id="UP000694843"/>
    </source>
</evidence>
<name>A0A979FIQ3_HYAAZ</name>
<keyword evidence="2" id="KW-1185">Reference proteome</keyword>
<feature type="region of interest" description="Disordered" evidence="1">
    <location>
        <begin position="1687"/>
        <end position="1708"/>
    </location>
</feature>